<accession>A0A558BYK9</accession>
<keyword evidence="10" id="KW-1185">Reference proteome</keyword>
<organism evidence="9 10">
    <name type="scientific">Hymenobacter setariae</name>
    <dbReference type="NCBI Taxonomy" id="2594794"/>
    <lineage>
        <taxon>Bacteria</taxon>
        <taxon>Pseudomonadati</taxon>
        <taxon>Bacteroidota</taxon>
        <taxon>Cytophagia</taxon>
        <taxon>Cytophagales</taxon>
        <taxon>Hymenobacteraceae</taxon>
        <taxon>Hymenobacter</taxon>
    </lineage>
</organism>
<reference evidence="9 10" key="1">
    <citation type="submission" date="2019-07" db="EMBL/GenBank/DDBJ databases">
        <title>Hymenobacter sp. straun FUR1 Genome sequencing and assembly.</title>
        <authorList>
            <person name="Chhetri G."/>
        </authorList>
    </citation>
    <scope>NUCLEOTIDE SEQUENCE [LARGE SCALE GENOMIC DNA]</scope>
    <source>
        <strain evidence="9 10">Fur1</strain>
    </source>
</reference>
<comment type="similarity">
    <text evidence="7">Belongs to the TonB-dependent receptor family.</text>
</comment>
<dbReference type="InterPro" id="IPR037066">
    <property type="entry name" value="Plug_dom_sf"/>
</dbReference>
<dbReference type="GO" id="GO:0009279">
    <property type="term" value="C:cell outer membrane"/>
    <property type="evidence" value="ECO:0007669"/>
    <property type="project" value="UniProtKB-SubCell"/>
</dbReference>
<dbReference type="SUPFAM" id="SSF56935">
    <property type="entry name" value="Porins"/>
    <property type="match status" value="1"/>
</dbReference>
<evidence type="ECO:0000256" key="3">
    <source>
        <dbReference type="ARBA" id="ARBA00022452"/>
    </source>
</evidence>
<dbReference type="InterPro" id="IPR008969">
    <property type="entry name" value="CarboxyPept-like_regulatory"/>
</dbReference>
<comment type="subcellular location">
    <subcellularLocation>
        <location evidence="1 7">Cell outer membrane</location>
        <topology evidence="1 7">Multi-pass membrane protein</topology>
    </subcellularLocation>
</comment>
<evidence type="ECO:0000256" key="5">
    <source>
        <dbReference type="ARBA" id="ARBA00023136"/>
    </source>
</evidence>
<name>A0A558BYK9_9BACT</name>
<keyword evidence="6 7" id="KW-0998">Cell outer membrane</keyword>
<dbReference type="Proteomes" id="UP000317624">
    <property type="component" value="Unassembled WGS sequence"/>
</dbReference>
<dbReference type="OrthoDB" id="9816550at2"/>
<dbReference type="Gene3D" id="2.40.170.20">
    <property type="entry name" value="TonB-dependent receptor, beta-barrel domain"/>
    <property type="match status" value="1"/>
</dbReference>
<evidence type="ECO:0000256" key="7">
    <source>
        <dbReference type="PROSITE-ProRule" id="PRU01360"/>
    </source>
</evidence>
<dbReference type="InterPro" id="IPR023997">
    <property type="entry name" value="TonB-dep_OMP_SusC/RagA_CS"/>
</dbReference>
<dbReference type="FunFam" id="2.170.130.10:FF:000003">
    <property type="entry name" value="SusC/RagA family TonB-linked outer membrane protein"/>
    <property type="match status" value="1"/>
</dbReference>
<dbReference type="EMBL" id="VMRJ01000002">
    <property type="protein sequence ID" value="TVT41605.1"/>
    <property type="molecule type" value="Genomic_DNA"/>
</dbReference>
<dbReference type="Gene3D" id="2.60.40.1120">
    <property type="entry name" value="Carboxypeptidase-like, regulatory domain"/>
    <property type="match status" value="1"/>
</dbReference>
<dbReference type="InterPro" id="IPR039426">
    <property type="entry name" value="TonB-dep_rcpt-like"/>
</dbReference>
<evidence type="ECO:0000259" key="8">
    <source>
        <dbReference type="Pfam" id="PF07715"/>
    </source>
</evidence>
<dbReference type="SUPFAM" id="SSF49464">
    <property type="entry name" value="Carboxypeptidase regulatory domain-like"/>
    <property type="match status" value="1"/>
</dbReference>
<evidence type="ECO:0000256" key="2">
    <source>
        <dbReference type="ARBA" id="ARBA00022448"/>
    </source>
</evidence>
<dbReference type="Gene3D" id="2.170.130.10">
    <property type="entry name" value="TonB-dependent receptor, plug domain"/>
    <property type="match status" value="1"/>
</dbReference>
<keyword evidence="5 7" id="KW-0472">Membrane</keyword>
<dbReference type="InterPro" id="IPR012910">
    <property type="entry name" value="Plug_dom"/>
</dbReference>
<gene>
    <name evidence="9" type="ORF">FNT36_09230</name>
</gene>
<evidence type="ECO:0000256" key="1">
    <source>
        <dbReference type="ARBA" id="ARBA00004571"/>
    </source>
</evidence>
<dbReference type="Pfam" id="PF13715">
    <property type="entry name" value="CarbopepD_reg_2"/>
    <property type="match status" value="1"/>
</dbReference>
<dbReference type="NCBIfam" id="TIGR04057">
    <property type="entry name" value="SusC_RagA_signa"/>
    <property type="match status" value="1"/>
</dbReference>
<dbReference type="InterPro" id="IPR023996">
    <property type="entry name" value="TonB-dep_OMP_SusC/RagA"/>
</dbReference>
<evidence type="ECO:0000256" key="6">
    <source>
        <dbReference type="ARBA" id="ARBA00023237"/>
    </source>
</evidence>
<dbReference type="InterPro" id="IPR036942">
    <property type="entry name" value="Beta-barrel_TonB_sf"/>
</dbReference>
<comment type="caution">
    <text evidence="9">The sequence shown here is derived from an EMBL/GenBank/DDBJ whole genome shotgun (WGS) entry which is preliminary data.</text>
</comment>
<sequence length="1184" mass="128644">MWCASRLRPSRASCYPLLLALSPFFPPITMANFTRYVRLALLLGAVPGASRAQGSLAFASQNPRPPVASARATSQVSLEAFIQELQTTYKVNFLYRNQLITGRYLTKTHPTFKSLSEALRYVTQQSGLEFERLKEGLYVIVPKPTASNLAQPAGPEVPQEVPPLLASTGSAITATLANVTIAGRVTDEKGVGLPGVTILVKGTTQGASTNPDGSFTLQAPENSVLVFSFVGYTRKEVPVTGATSSLTVALVEETQSLNDVVVVGYGTQQRANVTGAINTVSGATLENRPVTTVAQALQGSSPNLTIQQNSAEPGAGLNINIRGVGTLGNASPLIIVDGIAGSLNAINPNDIESVTVLKDAASAAIYGSRAANGVLLVTTKQGALNQKPVISYNTVLGYQAPNFQRRPVTGIQFMELKNEALVNSGQAPQFTPQQMRDFAAHGDYDWQLNQVLKKQAFQQNHNLSVSGSSGKTRYLVSLGYVDQNSLFYGDNYGFKRLNGRLNLTTQVTDRLKLGAIVSYAHVGTREHAFDSQWIISDAARIPVIYPIQDDQGNYVTPATASDNSVNRLLNGGLRTNSNDNVFGNLNAEFEIVKGLKLRGLVGGDLWSYQNDEFTRSLMYVTLDGSPTAGGDGNNSVQNRNQRTLLTNYQATLNYDRTFAEKHSVQAVVGYSTEHYTDDRRGIHVINIPGNQFGVINNGTTYAGVYDPSGGYHANGTYGNQEQWALNSVFGRVNYAFAGKYLVEGSFRYDGSSRFASDRRWGFFPSGSVGWRPLEENFMEFLKSTLSDLKVRGSLGQLGNQNIGLYRYLSTVSLAPGTYSFGGTPVSGSYFSTSNSAITWETATMGNVGLDVGFFQNALSFSVDYFDKRTSNILIDLPVAGAFGAGAPTQNAAKVRNRGWEVTATYRMRTERGFNQSLSLNAADTRNTVIDTRGVETIRGGDATNIIREGWPINSYFGYRTAGLYQTLEEINAGPKPAFVAPGTVRPGDIRYVDRNGDGVINQDDRFILGNPFPRYTFGATYTADYKGFDLLVFVQGVGKRSLYIRGEGVEAFHNNWENVYEQHLDRWTPTNPNADYPRLTIGTASTNNNQGSDYWLRNGAYARLKNVQFGYTLPASLTKKAYIQRLRIFASGQDLFTISHLKKIGFDPELSEFSESVGLGGGSGSSGRVYPAVRVVTLGVDISL</sequence>
<proteinExistence type="inferred from homology"/>
<keyword evidence="2 7" id="KW-0813">Transport</keyword>
<keyword evidence="4 7" id="KW-0812">Transmembrane</keyword>
<protein>
    <submittedName>
        <fullName evidence="9">TonB-dependent receptor</fullName>
    </submittedName>
</protein>
<dbReference type="Pfam" id="PF07715">
    <property type="entry name" value="Plug"/>
    <property type="match status" value="1"/>
</dbReference>
<dbReference type="PROSITE" id="PS52016">
    <property type="entry name" value="TONB_DEPENDENT_REC_3"/>
    <property type="match status" value="1"/>
</dbReference>
<evidence type="ECO:0000313" key="9">
    <source>
        <dbReference type="EMBL" id="TVT41605.1"/>
    </source>
</evidence>
<evidence type="ECO:0000313" key="10">
    <source>
        <dbReference type="Proteomes" id="UP000317624"/>
    </source>
</evidence>
<keyword evidence="3 7" id="KW-1134">Transmembrane beta strand</keyword>
<feature type="domain" description="TonB-dependent receptor plug" evidence="8">
    <location>
        <begin position="271"/>
        <end position="374"/>
    </location>
</feature>
<evidence type="ECO:0000256" key="4">
    <source>
        <dbReference type="ARBA" id="ARBA00022692"/>
    </source>
</evidence>
<keyword evidence="9" id="KW-0675">Receptor</keyword>
<dbReference type="NCBIfam" id="TIGR04056">
    <property type="entry name" value="OMP_RagA_SusC"/>
    <property type="match status" value="1"/>
</dbReference>
<dbReference type="AlphaFoldDB" id="A0A558BYK9"/>